<feature type="domain" description="G5" evidence="3">
    <location>
        <begin position="280"/>
        <end position="360"/>
    </location>
</feature>
<keyword evidence="1" id="KW-0732">Signal</keyword>
<keyword evidence="6" id="KW-1185">Reference proteome</keyword>
<dbReference type="EMBL" id="BORC01000005">
    <property type="protein sequence ID" value="GIN63312.1"/>
    <property type="molecule type" value="Genomic_DNA"/>
</dbReference>
<dbReference type="Proteomes" id="UP000682111">
    <property type="component" value="Unassembled WGS sequence"/>
</dbReference>
<organism evidence="5 6">
    <name type="scientific">Robertmurraya siralis</name>
    <dbReference type="NCBI Taxonomy" id="77777"/>
    <lineage>
        <taxon>Bacteria</taxon>
        <taxon>Bacillati</taxon>
        <taxon>Bacillota</taxon>
        <taxon>Bacilli</taxon>
        <taxon>Bacillales</taxon>
        <taxon>Bacillaceae</taxon>
        <taxon>Robertmurraya</taxon>
    </lineage>
</organism>
<dbReference type="GO" id="GO:0004222">
    <property type="term" value="F:metalloendopeptidase activity"/>
    <property type="evidence" value="ECO:0007669"/>
    <property type="project" value="TreeGrafter"/>
</dbReference>
<dbReference type="Gene3D" id="2.70.70.10">
    <property type="entry name" value="Glucose Permease (Domain IIA)"/>
    <property type="match status" value="1"/>
</dbReference>
<gene>
    <name evidence="5" type="ORF">J27TS8_33050</name>
</gene>
<dbReference type="Gene3D" id="3.10.350.10">
    <property type="entry name" value="LysM domain"/>
    <property type="match status" value="1"/>
</dbReference>
<name>A0A919WKF6_9BACI</name>
<accession>A0A919WKF6</accession>
<dbReference type="CDD" id="cd12797">
    <property type="entry name" value="M23_peptidase"/>
    <property type="match status" value="1"/>
</dbReference>
<dbReference type="SMART" id="SM01208">
    <property type="entry name" value="G5"/>
    <property type="match status" value="1"/>
</dbReference>
<dbReference type="SMART" id="SM00257">
    <property type="entry name" value="LysM"/>
    <property type="match status" value="1"/>
</dbReference>
<comment type="caution">
    <text evidence="5">The sequence shown here is derived from an EMBL/GenBank/DDBJ whole genome shotgun (WGS) entry which is preliminary data.</text>
</comment>
<dbReference type="PROSITE" id="PS51782">
    <property type="entry name" value="LYSM"/>
    <property type="match status" value="1"/>
</dbReference>
<sequence>MNDRFKHLSKLAGNTTRGLNKAAITTVALATLTFGVGVHAFADLAFKTVYYVYVDDQFVGTVSDKEIVENVVETKVEKTKDDFSNQLPLAIGPKLTYVPEHVFESFSNQDDKVVAEKLEKLLSIEAVATEILIDEKVPVYVKDEAAANQVMKALRLKYVSEEEWKQLEAQQTLNEKESLPPLKEGETRVVGARFSKEMTLSQSKVSPKQILSVDEAVSYITKGTLEEKKYKVKEGDVLGQIANDHDMTLEQLLKLNPGLKEDSLLKIDQELNVTILQPLVEVIVEKEVFQKETIPFEKEVVEDSSMYKGDTKVKQEGKDGSREVTYKVSEQNGKQTQKVVIDENILQEPMSHIVIKGTKVIPSRGDGSFAWPAVGGYISSKQGQRWGKLHKGIDIARPSDRTIKASDNGIVQSAGWSGGYGNKVVINHQNGFETVYAHLSSIDVKVGQTVSKGMKIGVMGSTGNSTGVHLHFEIYKNGNLENPLNYLK</sequence>
<reference evidence="5" key="1">
    <citation type="submission" date="2021-03" db="EMBL/GenBank/DDBJ databases">
        <title>Antimicrobial resistance genes in bacteria isolated from Japanese honey, and their potential for conferring macrolide and lincosamide resistance in the American foulbrood pathogen Paenibacillus larvae.</title>
        <authorList>
            <person name="Okamoto M."/>
            <person name="Kumagai M."/>
            <person name="Kanamori H."/>
            <person name="Takamatsu D."/>
        </authorList>
    </citation>
    <scope>NUCLEOTIDE SEQUENCE</scope>
    <source>
        <strain evidence="5">J27TS8</strain>
    </source>
</reference>
<dbReference type="RefSeq" id="WP_212934119.1">
    <property type="nucleotide sequence ID" value="NZ_BORC01000005.1"/>
</dbReference>
<proteinExistence type="predicted"/>
<dbReference type="PANTHER" id="PTHR21666:SF270">
    <property type="entry name" value="MUREIN HYDROLASE ACTIVATOR ENVC"/>
    <property type="match status" value="1"/>
</dbReference>
<evidence type="ECO:0000259" key="3">
    <source>
        <dbReference type="PROSITE" id="PS51109"/>
    </source>
</evidence>
<dbReference type="PROSITE" id="PS51109">
    <property type="entry name" value="G5"/>
    <property type="match status" value="1"/>
</dbReference>
<dbReference type="PANTHER" id="PTHR21666">
    <property type="entry name" value="PEPTIDASE-RELATED"/>
    <property type="match status" value="1"/>
</dbReference>
<protein>
    <submittedName>
        <fullName evidence="5">Metalloendopeptidase</fullName>
    </submittedName>
</protein>
<evidence type="ECO:0000313" key="5">
    <source>
        <dbReference type="EMBL" id="GIN63312.1"/>
    </source>
</evidence>
<dbReference type="CDD" id="cd00118">
    <property type="entry name" value="LysM"/>
    <property type="match status" value="1"/>
</dbReference>
<dbReference type="InterPro" id="IPR016047">
    <property type="entry name" value="M23ase_b-sheet_dom"/>
</dbReference>
<evidence type="ECO:0000313" key="6">
    <source>
        <dbReference type="Proteomes" id="UP000682111"/>
    </source>
</evidence>
<dbReference type="InterPro" id="IPR018392">
    <property type="entry name" value="LysM"/>
</dbReference>
<evidence type="ECO:0000256" key="1">
    <source>
        <dbReference type="ARBA" id="ARBA00022729"/>
    </source>
</evidence>
<keyword evidence="2" id="KW-0812">Transmembrane</keyword>
<evidence type="ECO:0000259" key="4">
    <source>
        <dbReference type="PROSITE" id="PS51782"/>
    </source>
</evidence>
<keyword evidence="2" id="KW-1133">Transmembrane helix</keyword>
<feature type="transmembrane region" description="Helical" evidence="2">
    <location>
        <begin position="21"/>
        <end position="42"/>
    </location>
</feature>
<dbReference type="InterPro" id="IPR036779">
    <property type="entry name" value="LysM_dom_sf"/>
</dbReference>
<keyword evidence="2" id="KW-0472">Membrane</keyword>
<dbReference type="Pfam" id="PF01476">
    <property type="entry name" value="LysM"/>
    <property type="match status" value="1"/>
</dbReference>
<dbReference type="SUPFAM" id="SSF54106">
    <property type="entry name" value="LysM domain"/>
    <property type="match status" value="1"/>
</dbReference>
<evidence type="ECO:0000256" key="2">
    <source>
        <dbReference type="SAM" id="Phobius"/>
    </source>
</evidence>
<dbReference type="Gene3D" id="2.20.230.10">
    <property type="entry name" value="Resuscitation-promoting factor rpfb"/>
    <property type="match status" value="1"/>
</dbReference>
<dbReference type="Pfam" id="PF07501">
    <property type="entry name" value="G5"/>
    <property type="match status" value="1"/>
</dbReference>
<dbReference type="Pfam" id="PF01551">
    <property type="entry name" value="Peptidase_M23"/>
    <property type="match status" value="1"/>
</dbReference>
<dbReference type="InterPro" id="IPR050570">
    <property type="entry name" value="Cell_wall_metabolism_enzyme"/>
</dbReference>
<dbReference type="AlphaFoldDB" id="A0A919WKF6"/>
<dbReference type="InterPro" id="IPR011055">
    <property type="entry name" value="Dup_hybrid_motif"/>
</dbReference>
<dbReference type="SUPFAM" id="SSF51261">
    <property type="entry name" value="Duplicated hybrid motif"/>
    <property type="match status" value="1"/>
</dbReference>
<feature type="domain" description="LysM" evidence="4">
    <location>
        <begin position="228"/>
        <end position="273"/>
    </location>
</feature>
<dbReference type="InterPro" id="IPR011098">
    <property type="entry name" value="G5_dom"/>
</dbReference>